<reference evidence="1" key="1">
    <citation type="submission" date="2019-08" db="EMBL/GenBank/DDBJ databases">
        <authorList>
            <person name="Kucharzyk K."/>
            <person name="Murdoch R.W."/>
            <person name="Higgins S."/>
            <person name="Loffler F."/>
        </authorList>
    </citation>
    <scope>NUCLEOTIDE SEQUENCE</scope>
</reference>
<evidence type="ECO:0000313" key="1">
    <source>
        <dbReference type="EMBL" id="MPL84545.1"/>
    </source>
</evidence>
<protein>
    <submittedName>
        <fullName evidence="1">Uncharacterized protein</fullName>
    </submittedName>
</protein>
<sequence length="99" mass="11214">MNKEEFKIQVWNKVLELVKLIQDEEIEYGYLKPLFVEVFDSLTVAGVSDDFINPFKKAVVSMLDTDKNISVVGATMAPSNTPEYNLNVALNNLKDGLFR</sequence>
<organism evidence="1">
    <name type="scientific">bioreactor metagenome</name>
    <dbReference type="NCBI Taxonomy" id="1076179"/>
    <lineage>
        <taxon>unclassified sequences</taxon>
        <taxon>metagenomes</taxon>
        <taxon>ecological metagenomes</taxon>
    </lineage>
</organism>
<accession>A0A644V0L4</accession>
<dbReference type="EMBL" id="VSSQ01000191">
    <property type="protein sequence ID" value="MPL84545.1"/>
    <property type="molecule type" value="Genomic_DNA"/>
</dbReference>
<dbReference type="AlphaFoldDB" id="A0A644V0L4"/>
<name>A0A644V0L4_9ZZZZ</name>
<comment type="caution">
    <text evidence="1">The sequence shown here is derived from an EMBL/GenBank/DDBJ whole genome shotgun (WGS) entry which is preliminary data.</text>
</comment>
<proteinExistence type="predicted"/>
<gene>
    <name evidence="1" type="ORF">SDC9_30510</name>
</gene>